<name>A6HXA1_RAT</name>
<evidence type="ECO:0000313" key="1">
    <source>
        <dbReference type="EMBL" id="EDM11832.1"/>
    </source>
</evidence>
<proteinExistence type="predicted"/>
<reference evidence="2" key="1">
    <citation type="submission" date="2005-09" db="EMBL/GenBank/DDBJ databases">
        <authorList>
            <person name="Mural R.J."/>
            <person name="Li P.W."/>
            <person name="Adams M.D."/>
            <person name="Amanatides P.G."/>
            <person name="Baden-Tillson H."/>
            <person name="Barnstead M."/>
            <person name="Chin S.H."/>
            <person name="Dew I."/>
            <person name="Evans C.A."/>
            <person name="Ferriera S."/>
            <person name="Flanigan M."/>
            <person name="Fosler C."/>
            <person name="Glodek A."/>
            <person name="Gu Z."/>
            <person name="Holt R.A."/>
            <person name="Jennings D."/>
            <person name="Kraft C.L."/>
            <person name="Lu F."/>
            <person name="Nguyen T."/>
            <person name="Nusskern D.R."/>
            <person name="Pfannkoch C.M."/>
            <person name="Sitter C."/>
            <person name="Sutton G.G."/>
            <person name="Venter J.C."/>
            <person name="Wang Z."/>
            <person name="Woodage T."/>
            <person name="Zheng X.H."/>
            <person name="Zhong F."/>
        </authorList>
    </citation>
    <scope>NUCLEOTIDE SEQUENCE [LARGE SCALE GENOMIC DNA]</scope>
    <source>
        <strain>BN</strain>
        <strain evidence="2">Sprague-Dawley</strain>
    </source>
</reference>
<accession>A6HXA1</accession>
<dbReference type="Proteomes" id="UP000234681">
    <property type="component" value="Chromosome 1"/>
</dbReference>
<organism evidence="1 2">
    <name type="scientific">Rattus norvegicus</name>
    <name type="common">Rat</name>
    <dbReference type="NCBI Taxonomy" id="10116"/>
    <lineage>
        <taxon>Eukaryota</taxon>
        <taxon>Metazoa</taxon>
        <taxon>Chordata</taxon>
        <taxon>Craniata</taxon>
        <taxon>Vertebrata</taxon>
        <taxon>Euteleostomi</taxon>
        <taxon>Mammalia</taxon>
        <taxon>Eutheria</taxon>
        <taxon>Euarchontoglires</taxon>
        <taxon>Glires</taxon>
        <taxon>Rodentia</taxon>
        <taxon>Myomorpha</taxon>
        <taxon>Muroidea</taxon>
        <taxon>Muridae</taxon>
        <taxon>Murinae</taxon>
        <taxon>Rattus</taxon>
    </lineage>
</organism>
<sequence length="36" mass="4061">MWRNPEETILREKGLSLGGKELLYPKLAMNSQRSGG</sequence>
<protein>
    <submittedName>
        <fullName evidence="1">RCG48413</fullName>
    </submittedName>
</protein>
<dbReference type="EMBL" id="CH473953">
    <property type="protein sequence ID" value="EDM11832.1"/>
    <property type="molecule type" value="Genomic_DNA"/>
</dbReference>
<dbReference type="AlphaFoldDB" id="A6HXA1"/>
<evidence type="ECO:0000313" key="2">
    <source>
        <dbReference type="Proteomes" id="UP000234681"/>
    </source>
</evidence>
<gene>
    <name evidence="1" type="ORF">rCG_48413</name>
</gene>